<accession>A4C9D8</accession>
<name>A4C9D8_9GAMM</name>
<evidence type="ECO:0000313" key="1">
    <source>
        <dbReference type="EMBL" id="EAR29203.1"/>
    </source>
</evidence>
<reference evidence="1 2" key="1">
    <citation type="submission" date="2006-02" db="EMBL/GenBank/DDBJ databases">
        <authorList>
            <person name="Moran M.A."/>
            <person name="Kjelleberg S."/>
            <person name="Egan S."/>
            <person name="Saunders N."/>
            <person name="Thomas T."/>
            <person name="Ferriera S."/>
            <person name="Johnson J."/>
            <person name="Kravitz S."/>
            <person name="Halpern A."/>
            <person name="Remington K."/>
            <person name="Beeson K."/>
            <person name="Tran B."/>
            <person name="Rogers Y.-H."/>
            <person name="Friedman R."/>
            <person name="Venter J.C."/>
        </authorList>
    </citation>
    <scope>NUCLEOTIDE SEQUENCE [LARGE SCALE GENOMIC DNA]</scope>
    <source>
        <strain evidence="1 2">D2</strain>
    </source>
</reference>
<dbReference type="EMBL" id="AAOH01000003">
    <property type="protein sequence ID" value="EAR29203.1"/>
    <property type="molecule type" value="Genomic_DNA"/>
</dbReference>
<dbReference type="Proteomes" id="UP000006201">
    <property type="component" value="Unassembled WGS sequence"/>
</dbReference>
<comment type="caution">
    <text evidence="1">The sequence shown here is derived from an EMBL/GenBank/DDBJ whole genome shotgun (WGS) entry which is preliminary data.</text>
</comment>
<proteinExistence type="predicted"/>
<evidence type="ECO:0000313" key="2">
    <source>
        <dbReference type="Proteomes" id="UP000006201"/>
    </source>
</evidence>
<organism evidence="1 2">
    <name type="scientific">Pseudoalteromonas tunicata D2</name>
    <dbReference type="NCBI Taxonomy" id="87626"/>
    <lineage>
        <taxon>Bacteria</taxon>
        <taxon>Pseudomonadati</taxon>
        <taxon>Pseudomonadota</taxon>
        <taxon>Gammaproteobacteria</taxon>
        <taxon>Alteromonadales</taxon>
        <taxon>Pseudoalteromonadaceae</taxon>
        <taxon>Pseudoalteromonas</taxon>
    </lineage>
</organism>
<sequence>MACSGSNTNKTPPPPTRSQFELDIKLTGLGSKNISFSSLGKNYTVNSDQKLKSNITCSPPLTNLVFLDSQLCTSQINKLNDTHHELMINCKKKIKIEFSPIFFEEKPPYSVEIKINKNTYRIENKTINTNINPQDEPIITSSIGPLLCDFIKNNKSNDNWILKCEESLTSTEETSSVPNINVKIITQNKEITLDIDTLVTSEAPRLYSYNAKQYFLSGNTIYSLTLDHDTLAEINKYINTLSNLVQHSDELYSLVNNGLYKFTSDKKTVKKTLSNKTWHELITLKLVAPGKSTQPLKKRNNNQLNIISLNIYFMA</sequence>
<dbReference type="AlphaFoldDB" id="A4C9D8"/>
<keyword evidence="2" id="KW-1185">Reference proteome</keyword>
<protein>
    <submittedName>
        <fullName evidence="1">Uncharacterized protein</fullName>
    </submittedName>
</protein>
<gene>
    <name evidence="1" type="ORF">PTD2_09164</name>
</gene>
<dbReference type="HOGENOM" id="CLU_882412_0_0_6"/>